<keyword evidence="2" id="KW-0597">Phosphoprotein</keyword>
<dbReference type="Pfam" id="PF23297">
    <property type="entry name" value="ACP_SdgA_C"/>
    <property type="match status" value="1"/>
</dbReference>
<keyword evidence="1" id="KW-0596">Phosphopantetheine</keyword>
<keyword evidence="5" id="KW-1185">Reference proteome</keyword>
<evidence type="ECO:0000256" key="1">
    <source>
        <dbReference type="ARBA" id="ARBA00022450"/>
    </source>
</evidence>
<dbReference type="Gene3D" id="1.10.1200.10">
    <property type="entry name" value="ACP-like"/>
    <property type="match status" value="1"/>
</dbReference>
<dbReference type="PROSITE" id="PS50075">
    <property type="entry name" value="CARRIER"/>
    <property type="match status" value="1"/>
</dbReference>
<dbReference type="Proteomes" id="UP000053573">
    <property type="component" value="Unassembled WGS sequence"/>
</dbReference>
<dbReference type="STRING" id="2060906.A0A0H1BHJ9"/>
<evidence type="ECO:0000259" key="3">
    <source>
        <dbReference type="PROSITE" id="PS50075"/>
    </source>
</evidence>
<proteinExistence type="predicted"/>
<organism evidence="4 5">
    <name type="scientific">Blastomyces silverae</name>
    <dbReference type="NCBI Taxonomy" id="2060906"/>
    <lineage>
        <taxon>Eukaryota</taxon>
        <taxon>Fungi</taxon>
        <taxon>Dikarya</taxon>
        <taxon>Ascomycota</taxon>
        <taxon>Pezizomycotina</taxon>
        <taxon>Eurotiomycetes</taxon>
        <taxon>Eurotiomycetidae</taxon>
        <taxon>Onygenales</taxon>
        <taxon>Ajellomycetaceae</taxon>
        <taxon>Blastomyces</taxon>
    </lineage>
</organism>
<evidence type="ECO:0000313" key="5">
    <source>
        <dbReference type="Proteomes" id="UP000053573"/>
    </source>
</evidence>
<gene>
    <name evidence="4" type="ORF">EMPG_13724</name>
</gene>
<evidence type="ECO:0000313" key="4">
    <source>
        <dbReference type="EMBL" id="KLJ10989.1"/>
    </source>
</evidence>
<dbReference type="InterPro" id="IPR009081">
    <property type="entry name" value="PP-bd_ACP"/>
</dbReference>
<sequence>MAIYHNIARRNENNAATSKSAEDDKIRQFLQAARANPEVLKEASSSEFLAGKIARKLFDFLLKSQDVEINLSSSLESAGVDSLVAIELRNWWKHTFGFDVTTLELLGANTILGLGEQCANGLWAKMMEDEERARTYLDMKVV</sequence>
<dbReference type="InterPro" id="IPR036736">
    <property type="entry name" value="ACP-like_sf"/>
</dbReference>
<comment type="caution">
    <text evidence="4">The sequence shown here is derived from an EMBL/GenBank/DDBJ whole genome shotgun (WGS) entry which is preliminary data.</text>
</comment>
<name>A0A0H1BHJ9_9EURO</name>
<dbReference type="AlphaFoldDB" id="A0A0H1BHJ9"/>
<dbReference type="GO" id="GO:0031177">
    <property type="term" value="F:phosphopantetheine binding"/>
    <property type="evidence" value="ECO:0007669"/>
    <property type="project" value="InterPro"/>
</dbReference>
<reference evidence="5" key="1">
    <citation type="journal article" date="2015" name="PLoS Genet.">
        <title>The dynamic genome and transcriptome of the human fungal pathogen Blastomyces and close relative Emmonsia.</title>
        <authorList>
            <person name="Munoz J.F."/>
            <person name="Gauthier G.M."/>
            <person name="Desjardins C.A."/>
            <person name="Gallo J.E."/>
            <person name="Holder J."/>
            <person name="Sullivan T.D."/>
            <person name="Marty A.J."/>
            <person name="Carmen J.C."/>
            <person name="Chen Z."/>
            <person name="Ding L."/>
            <person name="Gujja S."/>
            <person name="Magrini V."/>
            <person name="Misas E."/>
            <person name="Mitreva M."/>
            <person name="Priest M."/>
            <person name="Saif S."/>
            <person name="Whiston E.A."/>
            <person name="Young S."/>
            <person name="Zeng Q."/>
            <person name="Goldman W.E."/>
            <person name="Mardis E.R."/>
            <person name="Taylor J.W."/>
            <person name="McEwen J.G."/>
            <person name="Clay O.K."/>
            <person name="Klein B.S."/>
            <person name="Cuomo C.A."/>
        </authorList>
    </citation>
    <scope>NUCLEOTIDE SEQUENCE [LARGE SCALE GENOMIC DNA]</scope>
    <source>
        <strain evidence="5">UAMH 139</strain>
    </source>
</reference>
<dbReference type="OrthoDB" id="4369807at2759"/>
<dbReference type="EMBL" id="LDEV01001815">
    <property type="protein sequence ID" value="KLJ10989.1"/>
    <property type="molecule type" value="Genomic_DNA"/>
</dbReference>
<feature type="domain" description="Carrier" evidence="3">
    <location>
        <begin position="45"/>
        <end position="122"/>
    </location>
</feature>
<accession>A0A0H1BHJ9</accession>
<protein>
    <recommendedName>
        <fullName evidence="3">Carrier domain-containing protein</fullName>
    </recommendedName>
</protein>
<dbReference type="SMART" id="SM00823">
    <property type="entry name" value="PKS_PP"/>
    <property type="match status" value="1"/>
</dbReference>
<dbReference type="InterPro" id="IPR020806">
    <property type="entry name" value="PKS_PP-bd"/>
</dbReference>
<dbReference type="SUPFAM" id="SSF47336">
    <property type="entry name" value="ACP-like"/>
    <property type="match status" value="1"/>
</dbReference>
<evidence type="ECO:0000256" key="2">
    <source>
        <dbReference type="ARBA" id="ARBA00022553"/>
    </source>
</evidence>